<name>A0ABY9TCU6_BREBE</name>
<sequence length="103" mass="11417">MIVVVKEPNKAAEIREIEGGLSALQQIVDGRIEVMELINGFDLVCNEEFLFLDLEPNIVVNGELFFGTVFITKADDTGNFVSLSDSEVRLATMILNRMAVQLV</sequence>
<gene>
    <name evidence="2" type="ORF">RGB73_30220</name>
</gene>
<proteinExistence type="predicted"/>
<keyword evidence="3" id="KW-1185">Reference proteome</keyword>
<dbReference type="EMBL" id="CP134052">
    <property type="protein sequence ID" value="WNC17933.1"/>
    <property type="molecule type" value="Genomic_DNA"/>
</dbReference>
<organism evidence="2 3">
    <name type="scientific">Brevibacillus brevis</name>
    <name type="common">Bacillus brevis</name>
    <dbReference type="NCBI Taxonomy" id="1393"/>
    <lineage>
        <taxon>Bacteria</taxon>
        <taxon>Bacillati</taxon>
        <taxon>Bacillota</taxon>
        <taxon>Bacilli</taxon>
        <taxon>Bacillales</taxon>
        <taxon>Paenibacillaceae</taxon>
        <taxon>Brevibacillus</taxon>
    </lineage>
</organism>
<dbReference type="Proteomes" id="UP001256827">
    <property type="component" value="Plasmid pBbsI"/>
</dbReference>
<keyword evidence="2" id="KW-0614">Plasmid</keyword>
<geneLocation type="plasmid" evidence="2 3">
    <name>pBbsI</name>
</geneLocation>
<dbReference type="InterPro" id="IPR024559">
    <property type="entry name" value="DUF3846"/>
</dbReference>
<feature type="domain" description="DUF3846" evidence="1">
    <location>
        <begin position="2"/>
        <end position="89"/>
    </location>
</feature>
<protein>
    <submittedName>
        <fullName evidence="2">DUF3846 domain-containing protein</fullName>
    </submittedName>
</protein>
<dbReference type="Pfam" id="PF12957">
    <property type="entry name" value="DUF3846"/>
    <property type="match status" value="1"/>
</dbReference>
<accession>A0ABY9TCU6</accession>
<dbReference type="RefSeq" id="WP_310774727.1">
    <property type="nucleotide sequence ID" value="NZ_CP134052.1"/>
</dbReference>
<evidence type="ECO:0000313" key="3">
    <source>
        <dbReference type="Proteomes" id="UP001256827"/>
    </source>
</evidence>
<reference evidence="2 3" key="1">
    <citation type="submission" date="2023-09" db="EMBL/GenBank/DDBJ databases">
        <title>Complete Genome and Methylome dissection of Bacillus brevis NEB573 original source of BbsI restriction endonuclease.</title>
        <authorList>
            <person name="Fomenkov A."/>
            <person name="Roberts R.D."/>
        </authorList>
    </citation>
    <scope>NUCLEOTIDE SEQUENCE [LARGE SCALE GENOMIC DNA]</scope>
    <source>
        <strain evidence="2 3">NEB573</strain>
        <plasmid evidence="2 3">pBbsI</plasmid>
    </source>
</reference>
<evidence type="ECO:0000259" key="1">
    <source>
        <dbReference type="Pfam" id="PF12957"/>
    </source>
</evidence>
<evidence type="ECO:0000313" key="2">
    <source>
        <dbReference type="EMBL" id="WNC17933.1"/>
    </source>
</evidence>